<keyword evidence="2 5" id="KW-0808">Transferase</keyword>
<evidence type="ECO:0000256" key="1">
    <source>
        <dbReference type="ARBA" id="ARBA00022603"/>
    </source>
</evidence>
<dbReference type="OrthoDB" id="8385759at2"/>
<reference evidence="5 6" key="1">
    <citation type="submission" date="2014-03" db="EMBL/GenBank/DDBJ databases">
        <title>Genomics of Bifidobacteria.</title>
        <authorList>
            <person name="Ventura M."/>
            <person name="Milani C."/>
            <person name="Lugli G.A."/>
        </authorList>
    </citation>
    <scope>NUCLEOTIDE SEQUENCE [LARGE SCALE GENOMIC DNA]</scope>
    <source>
        <strain evidence="5 6">LMG 21775</strain>
    </source>
</reference>
<gene>
    <name evidence="5" type="ORF">BPSY_1353</name>
</gene>
<protein>
    <submittedName>
        <fullName evidence="5">Methyltransferase</fullName>
    </submittedName>
</protein>
<feature type="region of interest" description="Disordered" evidence="3">
    <location>
        <begin position="1"/>
        <end position="20"/>
    </location>
</feature>
<dbReference type="InterPro" id="IPR041698">
    <property type="entry name" value="Methyltransf_25"/>
</dbReference>
<proteinExistence type="predicted"/>
<dbReference type="PANTHER" id="PTHR43861">
    <property type="entry name" value="TRANS-ACONITATE 2-METHYLTRANSFERASE-RELATED"/>
    <property type="match status" value="1"/>
</dbReference>
<evidence type="ECO:0000256" key="2">
    <source>
        <dbReference type="ARBA" id="ARBA00022679"/>
    </source>
</evidence>
<organism evidence="5 6">
    <name type="scientific">Bifidobacterium psychraerophilum</name>
    <dbReference type="NCBI Taxonomy" id="218140"/>
    <lineage>
        <taxon>Bacteria</taxon>
        <taxon>Bacillati</taxon>
        <taxon>Actinomycetota</taxon>
        <taxon>Actinomycetes</taxon>
        <taxon>Bifidobacteriales</taxon>
        <taxon>Bifidobacteriaceae</taxon>
        <taxon>Bifidobacterium</taxon>
    </lineage>
</organism>
<evidence type="ECO:0000313" key="5">
    <source>
        <dbReference type="EMBL" id="KFI82503.1"/>
    </source>
</evidence>
<dbReference type="GO" id="GO:0032259">
    <property type="term" value="P:methylation"/>
    <property type="evidence" value="ECO:0007669"/>
    <property type="project" value="UniProtKB-KW"/>
</dbReference>
<sequence length="289" mass="31983">MNDSTQQAANHAQDINDNRDNWNDRAAVHAQGGYGDIDGFIADPDAITDVTRRDMAVLAPHLPNHSLQGRKLLHLQCHIGTDTLSWARLGAQEVWGLDFSPASLSYARDIARRAGKDIHFVESDARYAARAMPWQRGGFDVVVTSVGTITWLPDLKDWAQSIADLLAPGGVFMIRDTHPLLFALDNAGLNIIQDYFSGTEVSYESDSSYTEGSEGTIAHSHNHNWAHDFEDVTGNLLNAGLEIAAIGEHDVTDWRALPMLEFSEDDEGWHMPKGMPNIPLNFSIVARKR</sequence>
<dbReference type="Gene3D" id="3.40.50.150">
    <property type="entry name" value="Vaccinia Virus protein VP39"/>
    <property type="match status" value="1"/>
</dbReference>
<dbReference type="Pfam" id="PF13649">
    <property type="entry name" value="Methyltransf_25"/>
    <property type="match status" value="1"/>
</dbReference>
<dbReference type="AlphaFoldDB" id="A0A087CGV3"/>
<evidence type="ECO:0000313" key="6">
    <source>
        <dbReference type="Proteomes" id="UP000029050"/>
    </source>
</evidence>
<dbReference type="EMBL" id="JGZI01000009">
    <property type="protein sequence ID" value="KFI82503.1"/>
    <property type="molecule type" value="Genomic_DNA"/>
</dbReference>
<evidence type="ECO:0000259" key="4">
    <source>
        <dbReference type="Pfam" id="PF13649"/>
    </source>
</evidence>
<dbReference type="eggNOG" id="COG1092">
    <property type="taxonomic scope" value="Bacteria"/>
</dbReference>
<feature type="domain" description="Methyltransferase" evidence="4">
    <location>
        <begin position="73"/>
        <end position="170"/>
    </location>
</feature>
<dbReference type="STRING" id="218140.BPSY_1353"/>
<name>A0A087CGV3_9BIFI</name>
<dbReference type="Proteomes" id="UP000029050">
    <property type="component" value="Unassembled WGS sequence"/>
</dbReference>
<evidence type="ECO:0000256" key="3">
    <source>
        <dbReference type="SAM" id="MobiDB-lite"/>
    </source>
</evidence>
<dbReference type="RefSeq" id="WP_033496628.1">
    <property type="nucleotide sequence ID" value="NZ_JGZI01000009.1"/>
</dbReference>
<dbReference type="InterPro" id="IPR029063">
    <property type="entry name" value="SAM-dependent_MTases_sf"/>
</dbReference>
<accession>A0A087CGV3</accession>
<feature type="compositionally biased region" description="Polar residues" evidence="3">
    <location>
        <begin position="1"/>
        <end position="10"/>
    </location>
</feature>
<dbReference type="SUPFAM" id="SSF53335">
    <property type="entry name" value="S-adenosyl-L-methionine-dependent methyltransferases"/>
    <property type="match status" value="1"/>
</dbReference>
<dbReference type="PANTHER" id="PTHR43861:SF1">
    <property type="entry name" value="TRANS-ACONITATE 2-METHYLTRANSFERASE"/>
    <property type="match status" value="1"/>
</dbReference>
<keyword evidence="1 5" id="KW-0489">Methyltransferase</keyword>
<keyword evidence="6" id="KW-1185">Reference proteome</keyword>
<dbReference type="CDD" id="cd02440">
    <property type="entry name" value="AdoMet_MTases"/>
    <property type="match status" value="1"/>
</dbReference>
<comment type="caution">
    <text evidence="5">The sequence shown here is derived from an EMBL/GenBank/DDBJ whole genome shotgun (WGS) entry which is preliminary data.</text>
</comment>
<dbReference type="GeneID" id="98300559"/>
<dbReference type="GO" id="GO:0008168">
    <property type="term" value="F:methyltransferase activity"/>
    <property type="evidence" value="ECO:0007669"/>
    <property type="project" value="UniProtKB-KW"/>
</dbReference>